<comment type="caution">
    <text evidence="1">The sequence shown here is derived from an EMBL/GenBank/DDBJ whole genome shotgun (WGS) entry which is preliminary data.</text>
</comment>
<keyword evidence="2" id="KW-1185">Reference proteome</keyword>
<dbReference type="Proteomes" id="UP001283361">
    <property type="component" value="Unassembled WGS sequence"/>
</dbReference>
<gene>
    <name evidence="1" type="ORF">RRG08_021937</name>
</gene>
<protein>
    <submittedName>
        <fullName evidence="1">Uncharacterized protein</fullName>
    </submittedName>
</protein>
<proteinExistence type="predicted"/>
<reference evidence="1" key="1">
    <citation type="journal article" date="2023" name="G3 (Bethesda)">
        <title>A reference genome for the long-term kleptoplast-retaining sea slug Elysia crispata morphotype clarki.</title>
        <authorList>
            <person name="Eastman K.E."/>
            <person name="Pendleton A.L."/>
            <person name="Shaikh M.A."/>
            <person name="Suttiyut T."/>
            <person name="Ogas R."/>
            <person name="Tomko P."/>
            <person name="Gavelis G."/>
            <person name="Widhalm J.R."/>
            <person name="Wisecaver J.H."/>
        </authorList>
    </citation>
    <scope>NUCLEOTIDE SEQUENCE</scope>
    <source>
        <strain evidence="1">ECLA1</strain>
    </source>
</reference>
<evidence type="ECO:0000313" key="2">
    <source>
        <dbReference type="Proteomes" id="UP001283361"/>
    </source>
</evidence>
<organism evidence="1 2">
    <name type="scientific">Elysia crispata</name>
    <name type="common">lettuce slug</name>
    <dbReference type="NCBI Taxonomy" id="231223"/>
    <lineage>
        <taxon>Eukaryota</taxon>
        <taxon>Metazoa</taxon>
        <taxon>Spiralia</taxon>
        <taxon>Lophotrochozoa</taxon>
        <taxon>Mollusca</taxon>
        <taxon>Gastropoda</taxon>
        <taxon>Heterobranchia</taxon>
        <taxon>Euthyneura</taxon>
        <taxon>Panpulmonata</taxon>
        <taxon>Sacoglossa</taxon>
        <taxon>Placobranchoidea</taxon>
        <taxon>Plakobranchidae</taxon>
        <taxon>Elysia</taxon>
    </lineage>
</organism>
<name>A0AAE1ACL6_9GAST</name>
<dbReference type="AlphaFoldDB" id="A0AAE1ACL6"/>
<sequence>MGIEHSPLCGMGGLAECTPTVRHSTTPGFRRTKIDQSNSSWLGETAKFLHSTLWSSVANFRIIFKSAAIRSKIYA</sequence>
<evidence type="ECO:0000313" key="1">
    <source>
        <dbReference type="EMBL" id="KAK3785137.1"/>
    </source>
</evidence>
<dbReference type="EMBL" id="JAWDGP010002165">
    <property type="protein sequence ID" value="KAK3785137.1"/>
    <property type="molecule type" value="Genomic_DNA"/>
</dbReference>
<accession>A0AAE1ACL6</accession>